<evidence type="ECO:0000313" key="2">
    <source>
        <dbReference type="Proteomes" id="UP000295455"/>
    </source>
</evidence>
<protein>
    <recommendedName>
        <fullName evidence="3">Secreted protein (Por secretion system target)</fullName>
    </recommendedName>
</protein>
<evidence type="ECO:0000313" key="1">
    <source>
        <dbReference type="EMBL" id="TCL68069.1"/>
    </source>
</evidence>
<dbReference type="AlphaFoldDB" id="A0A4R1RPG4"/>
<sequence>MQPNNDIKKAPNNEQHVYLNIDHLKDGNYVFNIMLNNKVIKSFKLKK</sequence>
<comment type="caution">
    <text evidence="1">The sequence shown here is derived from an EMBL/GenBank/DDBJ whole genome shotgun (WGS) entry which is preliminary data.</text>
</comment>
<dbReference type="Proteomes" id="UP000295455">
    <property type="component" value="Unassembled WGS sequence"/>
</dbReference>
<dbReference type="RefSeq" id="WP_165876114.1">
    <property type="nucleotide sequence ID" value="NZ_OX156936.1"/>
</dbReference>
<name>A0A4R1RPG4_9FLAO</name>
<evidence type="ECO:0008006" key="3">
    <source>
        <dbReference type="Google" id="ProtNLM"/>
    </source>
</evidence>
<gene>
    <name evidence="1" type="ORF">EV196_102634</name>
</gene>
<dbReference type="EMBL" id="SLUP01000002">
    <property type="protein sequence ID" value="TCL68069.1"/>
    <property type="molecule type" value="Genomic_DNA"/>
</dbReference>
<keyword evidence="2" id="KW-1185">Reference proteome</keyword>
<organism evidence="1 2">
    <name type="scientific">Mariniflexile fucanivorans</name>
    <dbReference type="NCBI Taxonomy" id="264023"/>
    <lineage>
        <taxon>Bacteria</taxon>
        <taxon>Pseudomonadati</taxon>
        <taxon>Bacteroidota</taxon>
        <taxon>Flavobacteriia</taxon>
        <taxon>Flavobacteriales</taxon>
        <taxon>Flavobacteriaceae</taxon>
        <taxon>Mariniflexile</taxon>
    </lineage>
</organism>
<proteinExistence type="predicted"/>
<reference evidence="1 2" key="1">
    <citation type="submission" date="2019-03" db="EMBL/GenBank/DDBJ databases">
        <title>Genomic Encyclopedia of Type Strains, Phase IV (KMG-IV): sequencing the most valuable type-strain genomes for metagenomic binning, comparative biology and taxonomic classification.</title>
        <authorList>
            <person name="Goeker M."/>
        </authorList>
    </citation>
    <scope>NUCLEOTIDE SEQUENCE [LARGE SCALE GENOMIC DNA]</scope>
    <source>
        <strain evidence="1 2">DSM 18792</strain>
    </source>
</reference>
<accession>A0A4R1RPG4</accession>